<evidence type="ECO:0000256" key="6">
    <source>
        <dbReference type="ARBA" id="ARBA00022741"/>
    </source>
</evidence>
<comment type="similarity">
    <text evidence="4 19">In the C-terminal section; belongs to the NnrD/CARKD family.</text>
</comment>
<feature type="binding site" evidence="18">
    <location>
        <position position="222"/>
    </location>
    <ligand>
        <name>(6S)-NADPHX</name>
        <dbReference type="ChEBI" id="CHEBI:64076"/>
    </ligand>
</feature>
<feature type="binding site" evidence="17">
    <location>
        <position position="522"/>
    </location>
    <ligand>
        <name>(6S)-NADPHX</name>
        <dbReference type="ChEBI" id="CHEBI:64076"/>
    </ligand>
</feature>
<evidence type="ECO:0000256" key="10">
    <source>
        <dbReference type="ARBA" id="ARBA00023027"/>
    </source>
</evidence>
<feature type="binding site" evidence="17">
    <location>
        <position position="455"/>
    </location>
    <ligand>
        <name>(6S)-NADPHX</name>
        <dbReference type="ChEBI" id="CHEBI:64076"/>
    </ligand>
</feature>
<comment type="similarity">
    <text evidence="3 19">In the N-terminal section; belongs to the NnrE/AIBP family.</text>
</comment>
<dbReference type="InterPro" id="IPR000631">
    <property type="entry name" value="CARKD"/>
</dbReference>
<evidence type="ECO:0000256" key="2">
    <source>
        <dbReference type="ARBA" id="ARBA00000909"/>
    </source>
</evidence>
<dbReference type="SUPFAM" id="SSF53613">
    <property type="entry name" value="Ribokinase-like"/>
    <property type="match status" value="1"/>
</dbReference>
<dbReference type="Gene3D" id="3.40.1190.20">
    <property type="match status" value="1"/>
</dbReference>
<evidence type="ECO:0000256" key="15">
    <source>
        <dbReference type="ARBA" id="ARBA00048238"/>
    </source>
</evidence>
<comment type="similarity">
    <text evidence="17">Belongs to the NnrD/CARKD family.</text>
</comment>
<dbReference type="Pfam" id="PF03853">
    <property type="entry name" value="YjeF_N"/>
    <property type="match status" value="1"/>
</dbReference>
<dbReference type="EMBL" id="BMHF01000004">
    <property type="protein sequence ID" value="GGA31322.1"/>
    <property type="molecule type" value="Genomic_DNA"/>
</dbReference>
<evidence type="ECO:0000256" key="4">
    <source>
        <dbReference type="ARBA" id="ARBA00009524"/>
    </source>
</evidence>
<feature type="binding site" evidence="18">
    <location>
        <position position="189"/>
    </location>
    <ligand>
        <name>K(+)</name>
        <dbReference type="ChEBI" id="CHEBI:29103"/>
    </ligand>
</feature>
<keyword evidence="11 18" id="KW-0413">Isomerase</keyword>
<keyword evidence="5 18" id="KW-0479">Metal-binding</keyword>
<evidence type="ECO:0000256" key="1">
    <source>
        <dbReference type="ARBA" id="ARBA00000013"/>
    </source>
</evidence>
<comment type="function">
    <text evidence="18">Catalyzes the epimerization of the S- and R-forms of NAD(P)HX, a damaged form of NAD(P)H that is a result of enzymatic or heat-dependent hydration. This is a prerequisite for the S-specific NAD(P)H-hydrate dehydratase to allow the repair of both epimers of NAD(P)HX.</text>
</comment>
<comment type="catalytic activity">
    <reaction evidence="1 18 19">
        <text>(6R)-NADHX = (6S)-NADHX</text>
        <dbReference type="Rhea" id="RHEA:32215"/>
        <dbReference type="ChEBI" id="CHEBI:64074"/>
        <dbReference type="ChEBI" id="CHEBI:64075"/>
        <dbReference type="EC" id="5.1.99.6"/>
    </reaction>
</comment>
<evidence type="ECO:0000256" key="8">
    <source>
        <dbReference type="ARBA" id="ARBA00022857"/>
    </source>
</evidence>
<comment type="function">
    <text evidence="17">Catalyzes the dehydration of the S-form of NAD(P)HX at the expense of ADP, which is converted to AMP. Together with NAD(P)HX epimerase, which catalyzes the epimerization of the S- and R-forms, the enzyme allows the repair of both epimers of NAD(P)HX, a damaged form of NAD(P)H that is a result of enzymatic or heat-dependent hydration.</text>
</comment>
<comment type="cofactor">
    <cofactor evidence="18 19">
        <name>K(+)</name>
        <dbReference type="ChEBI" id="CHEBI:29103"/>
    </cofactor>
    <text evidence="18 19">Binds 1 potassium ion per subunit.</text>
</comment>
<keyword evidence="8 17" id="KW-0521">NADP</keyword>
<keyword evidence="12 17" id="KW-0456">Lyase</keyword>
<evidence type="ECO:0000259" key="21">
    <source>
        <dbReference type="PROSITE" id="PS51385"/>
    </source>
</evidence>
<dbReference type="NCBIfam" id="TIGR00196">
    <property type="entry name" value="yjeF_cterm"/>
    <property type="match status" value="1"/>
</dbReference>
<dbReference type="InterPro" id="IPR017953">
    <property type="entry name" value="Carbohydrate_kinase_pred_CS"/>
</dbReference>
<keyword evidence="23" id="KW-1185">Reference proteome</keyword>
<keyword evidence="7 17" id="KW-0067">ATP-binding</keyword>
<name>A0ABQ1FWY1_9BACL</name>
<feature type="binding site" evidence="18">
    <location>
        <position position="124"/>
    </location>
    <ligand>
        <name>K(+)</name>
        <dbReference type="ChEBI" id="CHEBI:29103"/>
    </ligand>
</feature>
<evidence type="ECO:0000259" key="20">
    <source>
        <dbReference type="PROSITE" id="PS51383"/>
    </source>
</evidence>
<comment type="catalytic activity">
    <reaction evidence="15 17 19">
        <text>(6S)-NADHX + ADP = AMP + phosphate + NADH + H(+)</text>
        <dbReference type="Rhea" id="RHEA:32223"/>
        <dbReference type="ChEBI" id="CHEBI:15378"/>
        <dbReference type="ChEBI" id="CHEBI:43474"/>
        <dbReference type="ChEBI" id="CHEBI:57945"/>
        <dbReference type="ChEBI" id="CHEBI:64074"/>
        <dbReference type="ChEBI" id="CHEBI:456215"/>
        <dbReference type="ChEBI" id="CHEBI:456216"/>
        <dbReference type="EC" id="4.2.1.136"/>
    </reaction>
</comment>
<dbReference type="CDD" id="cd01171">
    <property type="entry name" value="YXKO-related"/>
    <property type="match status" value="1"/>
</dbReference>
<comment type="subunit">
    <text evidence="17">Homotetramer.</text>
</comment>
<evidence type="ECO:0000256" key="9">
    <source>
        <dbReference type="ARBA" id="ARBA00022958"/>
    </source>
</evidence>
<evidence type="ECO:0000256" key="12">
    <source>
        <dbReference type="ARBA" id="ARBA00023239"/>
    </source>
</evidence>
<evidence type="ECO:0000256" key="14">
    <source>
        <dbReference type="ARBA" id="ARBA00025153"/>
    </source>
</evidence>
<evidence type="ECO:0000256" key="16">
    <source>
        <dbReference type="ARBA" id="ARBA00049209"/>
    </source>
</evidence>
<keyword evidence="13" id="KW-0511">Multifunctional enzyme</keyword>
<feature type="binding site" evidence="17">
    <location>
        <position position="521"/>
    </location>
    <ligand>
        <name>AMP</name>
        <dbReference type="ChEBI" id="CHEBI:456215"/>
    </ligand>
</feature>
<keyword evidence="6 17" id="KW-0547">Nucleotide-binding</keyword>
<dbReference type="HAMAP" id="MF_01965">
    <property type="entry name" value="NADHX_dehydratase"/>
    <property type="match status" value="1"/>
</dbReference>
<keyword evidence="9 18" id="KW-0630">Potassium</keyword>
<keyword evidence="10 17" id="KW-0520">NAD</keyword>
<comment type="caution">
    <text evidence="22">The sequence shown here is derived from an EMBL/GenBank/DDBJ whole genome shotgun (WGS) entry which is preliminary data.</text>
</comment>
<dbReference type="PANTHER" id="PTHR12592">
    <property type="entry name" value="ATP-DEPENDENT (S)-NAD(P)H-HYDRATE DEHYDRATASE FAMILY MEMBER"/>
    <property type="match status" value="1"/>
</dbReference>
<evidence type="ECO:0000313" key="22">
    <source>
        <dbReference type="EMBL" id="GGA31322.1"/>
    </source>
</evidence>
<dbReference type="InterPro" id="IPR004443">
    <property type="entry name" value="YjeF_N_dom"/>
</dbReference>
<protein>
    <recommendedName>
        <fullName evidence="19">Bifunctional NAD(P)H-hydrate repair enzyme</fullName>
    </recommendedName>
    <alternativeName>
        <fullName evidence="19">Nicotinamide nucleotide repair protein</fullName>
    </alternativeName>
    <domain>
        <recommendedName>
            <fullName evidence="19">ADP-dependent (S)-NAD(P)H-hydrate dehydratase</fullName>
            <ecNumber evidence="19">4.2.1.136</ecNumber>
        </recommendedName>
        <alternativeName>
            <fullName evidence="19">ADP-dependent NAD(P)HX dehydratase</fullName>
        </alternativeName>
    </domain>
    <domain>
        <recommendedName>
            <fullName evidence="19">NAD(P)H-hydrate epimerase</fullName>
            <ecNumber evidence="19">5.1.99.6</ecNumber>
        </recommendedName>
    </domain>
</protein>
<feature type="binding site" evidence="17">
    <location>
        <position position="402"/>
    </location>
    <ligand>
        <name>(6S)-NADPHX</name>
        <dbReference type="ChEBI" id="CHEBI:64076"/>
    </ligand>
</feature>
<evidence type="ECO:0000256" key="3">
    <source>
        <dbReference type="ARBA" id="ARBA00006001"/>
    </source>
</evidence>
<organism evidence="22 23">
    <name type="scientific">Paenibacillus physcomitrellae</name>
    <dbReference type="NCBI Taxonomy" id="1619311"/>
    <lineage>
        <taxon>Bacteria</taxon>
        <taxon>Bacillati</taxon>
        <taxon>Bacillota</taxon>
        <taxon>Bacilli</taxon>
        <taxon>Bacillales</taxon>
        <taxon>Paenibacillaceae</taxon>
        <taxon>Paenibacillus</taxon>
    </lineage>
</organism>
<evidence type="ECO:0000256" key="13">
    <source>
        <dbReference type="ARBA" id="ARBA00023268"/>
    </source>
</evidence>
<evidence type="ECO:0000256" key="17">
    <source>
        <dbReference type="HAMAP-Rule" id="MF_01965"/>
    </source>
</evidence>
<comment type="similarity">
    <text evidence="18">Belongs to the NnrE/AIBP family.</text>
</comment>
<dbReference type="InterPro" id="IPR036652">
    <property type="entry name" value="YjeF_N_dom_sf"/>
</dbReference>
<evidence type="ECO:0000256" key="11">
    <source>
        <dbReference type="ARBA" id="ARBA00023235"/>
    </source>
</evidence>
<comment type="catalytic activity">
    <reaction evidence="2 18 19">
        <text>(6R)-NADPHX = (6S)-NADPHX</text>
        <dbReference type="Rhea" id="RHEA:32227"/>
        <dbReference type="ChEBI" id="CHEBI:64076"/>
        <dbReference type="ChEBI" id="CHEBI:64077"/>
        <dbReference type="EC" id="5.1.99.6"/>
    </reaction>
</comment>
<dbReference type="NCBIfam" id="TIGR00197">
    <property type="entry name" value="yjeF_nterm"/>
    <property type="match status" value="1"/>
</dbReference>
<dbReference type="InterPro" id="IPR030677">
    <property type="entry name" value="Nnr"/>
</dbReference>
<evidence type="ECO:0000256" key="5">
    <source>
        <dbReference type="ARBA" id="ARBA00022723"/>
    </source>
</evidence>
<sequence>MRIVNKEQMRALDWETIEGIGIPALVLMENAGRAVAEEVIRFCLGRNGVQESVNGNGQPLEQSVGGLGSARIIERDRGAALAMNSGSALNSAAALAPSATLENGRNKGRNQEERWLILVGKGNNGGDGIVCARHLRAAGIDAVLLHADEPERLAGEAAVQHGIAERLNLPFEVYEPGRTDFKSYTGIVDALLGTGSSGAPRGHYAALIEEAAGSGLPVVAADIPSGIDSDSGEVPGACIRADVTVALGYLKAGLTQYPAAGYAGEVVVRDIGIPDELAEQAGVHAFLLTESVLRSRLGADPAGLRHRQPDAHKGTYGHVLLAGGSLAMTGASLLAGRAALRGGCGLATWALPDGALPYVLGAVPELMLAPVGQDGDRHWSAPAAADVLRLLQTRDVLAAGPGLGRFAGDTDWLRALWEGADKPLVLDADALNILAAADGLHAWPRRDAPTILTPHPGEMARLAGIPTAEIQRDRLGLARRFAAEHGVTLVLKGARTVVAAADGRVFVNATGNPGMATGGTGDVLTGLIASLIAQGRDDVSAACLGVYLHGAAGDKAAAARGSAASLLAGDLIDAL</sequence>
<dbReference type="PANTHER" id="PTHR12592:SF0">
    <property type="entry name" value="ATP-DEPENDENT (S)-NAD(P)H-HYDRATE DEHYDRATASE"/>
    <property type="match status" value="1"/>
</dbReference>
<feature type="binding site" evidence="18">
    <location>
        <begin position="123"/>
        <end position="127"/>
    </location>
    <ligand>
        <name>(6S)-NADPHX</name>
        <dbReference type="ChEBI" id="CHEBI:64076"/>
    </ligand>
</feature>
<evidence type="ECO:0000256" key="18">
    <source>
        <dbReference type="HAMAP-Rule" id="MF_01966"/>
    </source>
</evidence>
<feature type="binding site" evidence="18">
    <location>
        <position position="225"/>
    </location>
    <ligand>
        <name>K(+)</name>
        <dbReference type="ChEBI" id="CHEBI:29103"/>
    </ligand>
</feature>
<dbReference type="RefSeq" id="WP_094095104.1">
    <property type="nucleotide sequence ID" value="NZ_BMHF01000004.1"/>
</dbReference>
<feature type="binding site" evidence="17">
    <location>
        <begin position="492"/>
        <end position="496"/>
    </location>
    <ligand>
        <name>AMP</name>
        <dbReference type="ChEBI" id="CHEBI:456215"/>
    </ligand>
</feature>
<comment type="cofactor">
    <cofactor evidence="17">
        <name>Mg(2+)</name>
        <dbReference type="ChEBI" id="CHEBI:18420"/>
    </cofactor>
</comment>
<reference evidence="23" key="1">
    <citation type="journal article" date="2019" name="Int. J. Syst. Evol. Microbiol.">
        <title>The Global Catalogue of Microorganisms (GCM) 10K type strain sequencing project: providing services to taxonomists for standard genome sequencing and annotation.</title>
        <authorList>
            <consortium name="The Broad Institute Genomics Platform"/>
            <consortium name="The Broad Institute Genome Sequencing Center for Infectious Disease"/>
            <person name="Wu L."/>
            <person name="Ma J."/>
        </authorList>
    </citation>
    <scope>NUCLEOTIDE SEQUENCE [LARGE SCALE GENOMIC DNA]</scope>
    <source>
        <strain evidence="23">CGMCC 1.15044</strain>
    </source>
</reference>
<dbReference type="PIRSF" id="PIRSF017184">
    <property type="entry name" value="Nnr"/>
    <property type="match status" value="1"/>
</dbReference>
<evidence type="ECO:0000313" key="23">
    <source>
        <dbReference type="Proteomes" id="UP000609323"/>
    </source>
</evidence>
<dbReference type="Pfam" id="PF01256">
    <property type="entry name" value="Carb_kinase"/>
    <property type="match status" value="1"/>
</dbReference>
<dbReference type="PROSITE" id="PS51385">
    <property type="entry name" value="YJEF_N"/>
    <property type="match status" value="1"/>
</dbReference>
<dbReference type="EC" id="4.2.1.136" evidence="19"/>
<dbReference type="InterPro" id="IPR029056">
    <property type="entry name" value="Ribokinase-like"/>
</dbReference>
<feature type="binding site" evidence="18">
    <location>
        <position position="204"/>
    </location>
    <ligand>
        <name>(6S)-NADPHX</name>
        <dbReference type="ChEBI" id="CHEBI:64076"/>
    </ligand>
</feature>
<evidence type="ECO:0000256" key="19">
    <source>
        <dbReference type="PIRNR" id="PIRNR017184"/>
    </source>
</evidence>
<dbReference type="PROSITE" id="PS51383">
    <property type="entry name" value="YJEF_C_3"/>
    <property type="match status" value="1"/>
</dbReference>
<feature type="domain" description="YjeF C-terminal" evidence="20">
    <location>
        <begin position="296"/>
        <end position="575"/>
    </location>
</feature>
<dbReference type="EC" id="5.1.99.6" evidence="19"/>
<proteinExistence type="inferred from homology"/>
<gene>
    <name evidence="22" type="primary">nnr</name>
    <name evidence="17" type="synonym">nnrD</name>
    <name evidence="18" type="synonym">nnrE</name>
    <name evidence="22" type="ORF">GCM10010917_15490</name>
</gene>
<dbReference type="Proteomes" id="UP000609323">
    <property type="component" value="Unassembled WGS sequence"/>
</dbReference>
<feature type="binding site" evidence="18">
    <location>
        <begin position="193"/>
        <end position="199"/>
    </location>
    <ligand>
        <name>(6S)-NADPHX</name>
        <dbReference type="ChEBI" id="CHEBI:64076"/>
    </ligand>
</feature>
<accession>A0ABQ1FWY1</accession>
<dbReference type="SUPFAM" id="SSF64153">
    <property type="entry name" value="YjeF N-terminal domain-like"/>
    <property type="match status" value="2"/>
</dbReference>
<feature type="binding site" evidence="17">
    <location>
        <position position="331"/>
    </location>
    <ligand>
        <name>(6S)-NADPHX</name>
        <dbReference type="ChEBI" id="CHEBI:64076"/>
    </ligand>
</feature>
<comment type="function">
    <text evidence="14 19">Bifunctional enzyme that catalyzes the epimerization of the S- and R-forms of NAD(P)HX and the dehydration of the S-form of NAD(P)HX at the expense of ADP, which is converted to AMP. This allows the repair of both epimers of NAD(P)HX, a damaged form of NAD(P)H that is a result of enzymatic or heat-dependent hydration.</text>
</comment>
<dbReference type="HAMAP" id="MF_01966">
    <property type="entry name" value="NADHX_epimerase"/>
    <property type="match status" value="1"/>
</dbReference>
<feature type="domain" description="YjeF N-terminal" evidence="21">
    <location>
        <begin position="9"/>
        <end position="279"/>
    </location>
</feature>
<comment type="catalytic activity">
    <reaction evidence="16 17 19">
        <text>(6S)-NADPHX + ADP = AMP + phosphate + NADPH + H(+)</text>
        <dbReference type="Rhea" id="RHEA:32235"/>
        <dbReference type="ChEBI" id="CHEBI:15378"/>
        <dbReference type="ChEBI" id="CHEBI:43474"/>
        <dbReference type="ChEBI" id="CHEBI:57783"/>
        <dbReference type="ChEBI" id="CHEBI:64076"/>
        <dbReference type="ChEBI" id="CHEBI:456215"/>
        <dbReference type="ChEBI" id="CHEBI:456216"/>
        <dbReference type="EC" id="4.2.1.136"/>
    </reaction>
</comment>
<evidence type="ECO:0000256" key="7">
    <source>
        <dbReference type="ARBA" id="ARBA00022840"/>
    </source>
</evidence>
<dbReference type="Gene3D" id="3.40.50.10260">
    <property type="entry name" value="YjeF N-terminal domain"/>
    <property type="match status" value="1"/>
</dbReference>
<dbReference type="PROSITE" id="PS01050">
    <property type="entry name" value="YJEF_C_2"/>
    <property type="match status" value="1"/>
</dbReference>